<keyword evidence="3" id="KW-1185">Reference proteome</keyword>
<reference evidence="2 3" key="1">
    <citation type="journal article" date="2023" name="Access Microbiol">
        <title>The genome of a steinernematid-associated Pseudomonas piscis bacterium encodes the biosynthesis of insect toxins.</title>
        <authorList>
            <person name="Awori R.M."/>
            <person name="Hendre P."/>
            <person name="Amugune N.O."/>
        </authorList>
    </citation>
    <scope>NUCLEOTIDE SEQUENCE [LARGE SCALE GENOMIC DNA]</scope>
    <source>
        <strain evidence="2 3">97</strain>
    </source>
</reference>
<accession>A0ABY9XEV3</accession>
<evidence type="ECO:0000256" key="1">
    <source>
        <dbReference type="SAM" id="SignalP"/>
    </source>
</evidence>
<evidence type="ECO:0000313" key="3">
    <source>
        <dbReference type="Proteomes" id="UP001300348"/>
    </source>
</evidence>
<gene>
    <name evidence="2" type="ORF">QL112_014945</name>
</gene>
<organism evidence="2 3">
    <name type="scientific">Xenorhabdus griffiniae</name>
    <dbReference type="NCBI Taxonomy" id="351672"/>
    <lineage>
        <taxon>Bacteria</taxon>
        <taxon>Pseudomonadati</taxon>
        <taxon>Pseudomonadota</taxon>
        <taxon>Gammaproteobacteria</taxon>
        <taxon>Enterobacterales</taxon>
        <taxon>Morganellaceae</taxon>
        <taxon>Xenorhabdus</taxon>
    </lineage>
</organism>
<keyword evidence="1" id="KW-0732">Signal</keyword>
<dbReference type="EMBL" id="CP133647">
    <property type="protein sequence ID" value="WNH01129.1"/>
    <property type="molecule type" value="Genomic_DNA"/>
</dbReference>
<evidence type="ECO:0000313" key="2">
    <source>
        <dbReference type="EMBL" id="WNH01129.1"/>
    </source>
</evidence>
<sequence>MFKKLLTTGALVATLIGGVGTASALGTAYYCPESMGGRIYDQAPGKELTMWVVHSTRVFSNSFEDFGRKWNFTGTIWECYLDRGYEHKDRGPKYYAAKYGGEWVNKPR</sequence>
<feature type="signal peptide" evidence="1">
    <location>
        <begin position="1"/>
        <end position="24"/>
    </location>
</feature>
<name>A0ABY9XEV3_9GAMM</name>
<dbReference type="Proteomes" id="UP001300348">
    <property type="component" value="Chromosome"/>
</dbReference>
<feature type="chain" id="PRO_5047392107" evidence="1">
    <location>
        <begin position="25"/>
        <end position="108"/>
    </location>
</feature>
<protein>
    <submittedName>
        <fullName evidence="2">Uncharacterized protein</fullName>
    </submittedName>
</protein>
<dbReference type="GeneID" id="88856880"/>
<dbReference type="RefSeq" id="WP_189757953.1">
    <property type="nucleotide sequence ID" value="NZ_CAWPOC010000001.1"/>
</dbReference>
<proteinExistence type="predicted"/>